<dbReference type="RefSeq" id="WP_148986183.1">
    <property type="nucleotide sequence ID" value="NZ_JBNILK010000014.1"/>
</dbReference>
<dbReference type="SUPFAM" id="SSF53790">
    <property type="entry name" value="Tetrapyrrole methylase"/>
    <property type="match status" value="1"/>
</dbReference>
<dbReference type="Pfam" id="PF03819">
    <property type="entry name" value="MazG"/>
    <property type="match status" value="1"/>
</dbReference>
<name>A0A5D4RAG1_9BACI</name>
<dbReference type="GO" id="GO:0006950">
    <property type="term" value="P:response to stress"/>
    <property type="evidence" value="ECO:0007669"/>
    <property type="project" value="UniProtKB-ARBA"/>
</dbReference>
<dbReference type="FunFam" id="1.10.287.1080:FF:000003">
    <property type="entry name" value="Nucleoside triphosphate pyrophosphohydrolase"/>
    <property type="match status" value="1"/>
</dbReference>
<evidence type="ECO:0000313" key="4">
    <source>
        <dbReference type="Proteomes" id="UP000322997"/>
    </source>
</evidence>
<dbReference type="InterPro" id="IPR011551">
    <property type="entry name" value="NTP_PyrPHydrolase_MazG"/>
</dbReference>
<dbReference type="Gene3D" id="3.40.1010.10">
    <property type="entry name" value="Cobalt-precorrin-4 Transmethylase, Domain 1"/>
    <property type="match status" value="1"/>
</dbReference>
<dbReference type="Pfam" id="PF00590">
    <property type="entry name" value="TP_methylase"/>
    <property type="match status" value="1"/>
</dbReference>
<dbReference type="PIRSF" id="PIRSF002845">
    <property type="entry name" value="Ttrprl_mtas_MazG"/>
    <property type="match status" value="1"/>
</dbReference>
<dbReference type="InterPro" id="IPR014777">
    <property type="entry name" value="4pyrrole_Mease_sub1"/>
</dbReference>
<dbReference type="GO" id="GO:0008168">
    <property type="term" value="F:methyltransferase activity"/>
    <property type="evidence" value="ECO:0007669"/>
    <property type="project" value="InterPro"/>
</dbReference>
<accession>A0A5D4RAG1</accession>
<dbReference type="CDD" id="cd11528">
    <property type="entry name" value="NTP-PPase_MazG_Nterm"/>
    <property type="match status" value="1"/>
</dbReference>
<dbReference type="EMBL" id="VTEQ01000012">
    <property type="protein sequence ID" value="TYS47251.1"/>
    <property type="molecule type" value="Genomic_DNA"/>
</dbReference>
<dbReference type="GO" id="GO:0006203">
    <property type="term" value="P:dGTP catabolic process"/>
    <property type="evidence" value="ECO:0007669"/>
    <property type="project" value="TreeGrafter"/>
</dbReference>
<dbReference type="InterPro" id="IPR024180">
    <property type="entry name" value="Tetrapyrrole_Mease/MazG_pred"/>
</dbReference>
<feature type="domain" description="NTP pyrophosphohydrolase MazG-like" evidence="2">
    <location>
        <begin position="257"/>
        <end position="330"/>
    </location>
</feature>
<dbReference type="InterPro" id="IPR035996">
    <property type="entry name" value="4pyrrol_Methylase_sf"/>
</dbReference>
<dbReference type="GO" id="GO:0046047">
    <property type="term" value="P:TTP catabolic process"/>
    <property type="evidence" value="ECO:0007669"/>
    <property type="project" value="TreeGrafter"/>
</dbReference>
<dbReference type="InterPro" id="IPR000878">
    <property type="entry name" value="4pyrrol_Mease"/>
</dbReference>
<dbReference type="FunFam" id="3.40.1010.10:FF:000008">
    <property type="entry name" value="Similar to nucleoside triphosphate pyrophosphohydrolase, MazG"/>
    <property type="match status" value="1"/>
</dbReference>
<dbReference type="PANTHER" id="PTHR30522:SF0">
    <property type="entry name" value="NUCLEOSIDE TRIPHOSPHATE PYROPHOSPHOHYDROLASE"/>
    <property type="match status" value="1"/>
</dbReference>
<evidence type="ECO:0000259" key="2">
    <source>
        <dbReference type="Pfam" id="PF03819"/>
    </source>
</evidence>
<dbReference type="InterPro" id="IPR004518">
    <property type="entry name" value="MazG-like_dom"/>
</dbReference>
<organism evidence="3 4">
    <name type="scientific">Rossellomorea marisflavi</name>
    <dbReference type="NCBI Taxonomy" id="189381"/>
    <lineage>
        <taxon>Bacteria</taxon>
        <taxon>Bacillati</taxon>
        <taxon>Bacillota</taxon>
        <taxon>Bacilli</taxon>
        <taxon>Bacillales</taxon>
        <taxon>Bacillaceae</taxon>
        <taxon>Rossellomorea</taxon>
    </lineage>
</organism>
<dbReference type="PANTHER" id="PTHR30522">
    <property type="entry name" value="NUCLEOSIDE TRIPHOSPHATE PYROPHOSPHOHYDROLASE"/>
    <property type="match status" value="1"/>
</dbReference>
<dbReference type="GO" id="GO:0046081">
    <property type="term" value="P:dUTP catabolic process"/>
    <property type="evidence" value="ECO:0007669"/>
    <property type="project" value="TreeGrafter"/>
</dbReference>
<dbReference type="GO" id="GO:0046076">
    <property type="term" value="P:dTTP catabolic process"/>
    <property type="evidence" value="ECO:0007669"/>
    <property type="project" value="TreeGrafter"/>
</dbReference>
<feature type="domain" description="Tetrapyrrole methylase" evidence="1">
    <location>
        <begin position="6"/>
        <end position="208"/>
    </location>
</feature>
<dbReference type="InterPro" id="IPR035013">
    <property type="entry name" value="YabN_N"/>
</dbReference>
<dbReference type="NCBIfam" id="TIGR00444">
    <property type="entry name" value="mazG"/>
    <property type="match status" value="1"/>
</dbReference>
<dbReference type="GO" id="GO:0047429">
    <property type="term" value="F:nucleoside triphosphate diphosphatase activity"/>
    <property type="evidence" value="ECO:0007669"/>
    <property type="project" value="UniProtKB-EC"/>
</dbReference>
<dbReference type="FunFam" id="1.10.287.1080:FF:000001">
    <property type="entry name" value="Nucleoside triphosphate pyrophosphohydrolase"/>
    <property type="match status" value="1"/>
</dbReference>
<dbReference type="SUPFAM" id="SSF101386">
    <property type="entry name" value="all-alpha NTP pyrophosphatases"/>
    <property type="match status" value="2"/>
</dbReference>
<evidence type="ECO:0000313" key="3">
    <source>
        <dbReference type="EMBL" id="TYS47251.1"/>
    </source>
</evidence>
<evidence type="ECO:0000259" key="1">
    <source>
        <dbReference type="Pfam" id="PF00590"/>
    </source>
</evidence>
<dbReference type="GO" id="GO:0046061">
    <property type="term" value="P:dATP catabolic process"/>
    <property type="evidence" value="ECO:0007669"/>
    <property type="project" value="TreeGrafter"/>
</dbReference>
<gene>
    <name evidence="3" type="primary">mazG</name>
    <name evidence="3" type="ORF">FZC83_22125</name>
</gene>
<dbReference type="GO" id="GO:0046052">
    <property type="term" value="P:UTP catabolic process"/>
    <property type="evidence" value="ECO:0007669"/>
    <property type="project" value="TreeGrafter"/>
</dbReference>
<dbReference type="InterPro" id="IPR048011">
    <property type="entry name" value="NTP-PPase_MazG-like_C"/>
</dbReference>
<keyword evidence="3" id="KW-0378">Hydrolase</keyword>
<comment type="caution">
    <text evidence="3">The sequence shown here is derived from an EMBL/GenBank/DDBJ whole genome shotgun (WGS) entry which is preliminary data.</text>
</comment>
<dbReference type="AlphaFoldDB" id="A0A5D4RAG1"/>
<dbReference type="EC" id="3.6.1.9" evidence="3"/>
<dbReference type="NCBIfam" id="NF007113">
    <property type="entry name" value="PRK09562.1"/>
    <property type="match status" value="1"/>
</dbReference>
<dbReference type="CDD" id="cd11723">
    <property type="entry name" value="YabN_N_like"/>
    <property type="match status" value="1"/>
</dbReference>
<proteinExistence type="predicted"/>
<dbReference type="InterPro" id="IPR048015">
    <property type="entry name" value="NTP-PPase_MazG-like_N"/>
</dbReference>
<protein>
    <submittedName>
        <fullName evidence="3">Nucleoside triphosphate pyrophosphohydrolase</fullName>
        <ecNumber evidence="3">3.6.1.9</ecNumber>
    </submittedName>
</protein>
<reference evidence="3 4" key="1">
    <citation type="submission" date="2019-08" db="EMBL/GenBank/DDBJ databases">
        <title>Bacillus genomes from the desert of Cuatro Cienegas, Coahuila.</title>
        <authorList>
            <person name="Olmedo-Alvarez G."/>
        </authorList>
    </citation>
    <scope>NUCLEOTIDE SEQUENCE [LARGE SCALE GENOMIC DNA]</scope>
    <source>
        <strain evidence="3 4">CH108_3D</strain>
    </source>
</reference>
<dbReference type="Gene3D" id="1.10.287.1080">
    <property type="entry name" value="MazG-like"/>
    <property type="match status" value="2"/>
</dbReference>
<sequence>MQLSHTITVIGLGAGDLDQIPLGVYKLLKNEHHLFLRTKEHPVVKELESEGMTYTSFDSVYEKHERFEAVYEEIVQELVAASKEHSVLYAVPGHPLVAEKTVQLLLDLQENGEAEVVIGGGQSFLDALFASVGADPIDGFQLLDGTSLSVHDIQMTQQLIIGQVYDGFIASEVKLTLMELYPYDFEVMLVTAAGSSDEKVERLPLVELDRVAQLSNLTSLYVPAVKDRSQRYKQYSALREIISTLRGPDGCPWDREQTHQSLKKYLIEETYELLEAIDEDDIDHMVEELGDVLLQVLLHAQIGEDEGMFNMEEVMEGLSSKMVRRHPHVFGDVEVGDSAEVKANWAEIKKQEKGGQSQPPLLKGVAKGAPALMKAYEYQKKAAGVGFDWDNVKGAWEKVWEELKEFEQEAENGSEQDRKQEFGDVLFALVNVSRFYRIHPEEALSMTNSKFYRRFSHVEERVNQSGKPFEDHSLEELDAFWDEAKNESH</sequence>
<dbReference type="Proteomes" id="UP000322997">
    <property type="component" value="Unassembled WGS sequence"/>
</dbReference>
<dbReference type="CDD" id="cd11529">
    <property type="entry name" value="NTP-PPase_MazG_Cterm"/>
    <property type="match status" value="1"/>
</dbReference>